<proteinExistence type="predicted"/>
<gene>
    <name evidence="2" type="ORF">SPRG_04638</name>
</gene>
<evidence type="ECO:0000313" key="2">
    <source>
        <dbReference type="EMBL" id="KDO30737.1"/>
    </source>
</evidence>
<accession>A0A067CVD2</accession>
<sequence length="202" mass="23199">YTLLIAFLWYALCVVRVKGKTNPAFGLAARRLLPIPPAALPPVGAANLWLRRRQCALWARTRLRCRRLGCRWLWGPTMDVWVPCCWLRRRWRTRCSGRWRRWRRSSWRRLVRARSIKDATSCARGQLLTRRVGRRHARSRRSVVASQTAVTILRRDFALLGACTAFSTADGALDTKRGVANNADVCADRATAVVCRLCTHRC</sequence>
<evidence type="ECO:0000256" key="1">
    <source>
        <dbReference type="SAM" id="SignalP"/>
    </source>
</evidence>
<protein>
    <submittedName>
        <fullName evidence="2">Uncharacterized protein</fullName>
    </submittedName>
</protein>
<dbReference type="EMBL" id="KK583200">
    <property type="protein sequence ID" value="KDO30737.1"/>
    <property type="molecule type" value="Genomic_DNA"/>
</dbReference>
<dbReference type="Proteomes" id="UP000030745">
    <property type="component" value="Unassembled WGS sequence"/>
</dbReference>
<feature type="chain" id="PRO_5001634941" evidence="1">
    <location>
        <begin position="20"/>
        <end position="202"/>
    </location>
</feature>
<keyword evidence="3" id="KW-1185">Reference proteome</keyword>
<dbReference type="AlphaFoldDB" id="A0A067CVD2"/>
<dbReference type="KEGG" id="spar:SPRG_04638"/>
<organism evidence="2 3">
    <name type="scientific">Saprolegnia parasitica (strain CBS 223.65)</name>
    <dbReference type="NCBI Taxonomy" id="695850"/>
    <lineage>
        <taxon>Eukaryota</taxon>
        <taxon>Sar</taxon>
        <taxon>Stramenopiles</taxon>
        <taxon>Oomycota</taxon>
        <taxon>Saprolegniomycetes</taxon>
        <taxon>Saprolegniales</taxon>
        <taxon>Saprolegniaceae</taxon>
        <taxon>Saprolegnia</taxon>
    </lineage>
</organism>
<evidence type="ECO:0000313" key="3">
    <source>
        <dbReference type="Proteomes" id="UP000030745"/>
    </source>
</evidence>
<keyword evidence="1" id="KW-0732">Signal</keyword>
<dbReference type="VEuPathDB" id="FungiDB:SPRG_04638"/>
<dbReference type="RefSeq" id="XP_012198437.1">
    <property type="nucleotide sequence ID" value="XM_012343047.1"/>
</dbReference>
<feature type="signal peptide" evidence="1">
    <location>
        <begin position="1"/>
        <end position="19"/>
    </location>
</feature>
<reference evidence="2 3" key="1">
    <citation type="journal article" date="2013" name="PLoS Genet.">
        <title>Distinctive expansion of potential virulence genes in the genome of the oomycete fish pathogen Saprolegnia parasitica.</title>
        <authorList>
            <person name="Jiang R.H."/>
            <person name="de Bruijn I."/>
            <person name="Haas B.J."/>
            <person name="Belmonte R."/>
            <person name="Lobach L."/>
            <person name="Christie J."/>
            <person name="van den Ackerveken G."/>
            <person name="Bottin A."/>
            <person name="Bulone V."/>
            <person name="Diaz-Moreno S.M."/>
            <person name="Dumas B."/>
            <person name="Fan L."/>
            <person name="Gaulin E."/>
            <person name="Govers F."/>
            <person name="Grenville-Briggs L.J."/>
            <person name="Horner N.R."/>
            <person name="Levin J.Z."/>
            <person name="Mammella M."/>
            <person name="Meijer H.J."/>
            <person name="Morris P."/>
            <person name="Nusbaum C."/>
            <person name="Oome S."/>
            <person name="Phillips A.J."/>
            <person name="van Rooyen D."/>
            <person name="Rzeszutek E."/>
            <person name="Saraiva M."/>
            <person name="Secombes C.J."/>
            <person name="Seidl M.F."/>
            <person name="Snel B."/>
            <person name="Stassen J.H."/>
            <person name="Sykes S."/>
            <person name="Tripathy S."/>
            <person name="van den Berg H."/>
            <person name="Vega-Arreguin J.C."/>
            <person name="Wawra S."/>
            <person name="Young S.K."/>
            <person name="Zeng Q."/>
            <person name="Dieguez-Uribeondo J."/>
            <person name="Russ C."/>
            <person name="Tyler B.M."/>
            <person name="van West P."/>
        </authorList>
    </citation>
    <scope>NUCLEOTIDE SEQUENCE [LARGE SCALE GENOMIC DNA]</scope>
    <source>
        <strain evidence="2 3">CBS 223.65</strain>
    </source>
</reference>
<name>A0A067CVD2_SAPPC</name>
<dbReference type="GeneID" id="24127072"/>
<feature type="non-terminal residue" evidence="2">
    <location>
        <position position="1"/>
    </location>
</feature>